<organism evidence="1 2">
    <name type="scientific">Leptosphaeria maculans (strain JN3 / isolate v23.1.3 / race Av1-4-5-6-7-8)</name>
    <name type="common">Blackleg fungus</name>
    <name type="synonym">Phoma lingam</name>
    <dbReference type="NCBI Taxonomy" id="985895"/>
    <lineage>
        <taxon>Eukaryota</taxon>
        <taxon>Fungi</taxon>
        <taxon>Dikarya</taxon>
        <taxon>Ascomycota</taxon>
        <taxon>Pezizomycotina</taxon>
        <taxon>Dothideomycetes</taxon>
        <taxon>Pleosporomycetidae</taxon>
        <taxon>Pleosporales</taxon>
        <taxon>Pleosporineae</taxon>
        <taxon>Leptosphaeriaceae</taxon>
        <taxon>Plenodomus</taxon>
        <taxon>Plenodomus lingam/Leptosphaeria maculans species complex</taxon>
    </lineage>
</organism>
<dbReference type="Proteomes" id="UP000002668">
    <property type="component" value="Genome"/>
</dbReference>
<accession>E5ADL5</accession>
<gene>
    <name evidence="1" type="ORF">LEMA_P000910.1</name>
</gene>
<reference evidence="2" key="1">
    <citation type="journal article" date="2011" name="Nat. Commun.">
        <title>Effector diversification within compartments of the Leptosphaeria maculans genome affected by Repeat-Induced Point mutations.</title>
        <authorList>
            <person name="Rouxel T."/>
            <person name="Grandaubert J."/>
            <person name="Hane J.K."/>
            <person name="Hoede C."/>
            <person name="van de Wouw A.P."/>
            <person name="Couloux A."/>
            <person name="Dominguez V."/>
            <person name="Anthouard V."/>
            <person name="Bally P."/>
            <person name="Bourras S."/>
            <person name="Cozijnsen A.J."/>
            <person name="Ciuffetti L.M."/>
            <person name="Degrave A."/>
            <person name="Dilmaghani A."/>
            <person name="Duret L."/>
            <person name="Fudal I."/>
            <person name="Goodwin S.B."/>
            <person name="Gout L."/>
            <person name="Glaser N."/>
            <person name="Linglin J."/>
            <person name="Kema G.H.J."/>
            <person name="Lapalu N."/>
            <person name="Lawrence C.B."/>
            <person name="May K."/>
            <person name="Meyer M."/>
            <person name="Ollivier B."/>
            <person name="Poulain J."/>
            <person name="Schoch C.L."/>
            <person name="Simon A."/>
            <person name="Spatafora J.W."/>
            <person name="Stachowiak A."/>
            <person name="Turgeon B.G."/>
            <person name="Tyler B.M."/>
            <person name="Vincent D."/>
            <person name="Weissenbach J."/>
            <person name="Amselem J."/>
            <person name="Quesneville H."/>
            <person name="Oliver R.P."/>
            <person name="Wincker P."/>
            <person name="Balesdent M.-H."/>
            <person name="Howlett B.J."/>
        </authorList>
    </citation>
    <scope>NUCLEOTIDE SEQUENCE [LARGE SCALE GENOMIC DNA]</scope>
    <source>
        <strain evidence="2">JN3 / isolate v23.1.3 / race Av1-4-5-6-7-8</strain>
    </source>
</reference>
<dbReference type="EMBL" id="FP929139">
    <property type="protein sequence ID" value="CBY01304.1"/>
    <property type="molecule type" value="Genomic_DNA"/>
</dbReference>
<proteinExistence type="predicted"/>
<name>E5ADL5_LEPMJ</name>
<keyword evidence="2" id="KW-1185">Reference proteome</keyword>
<dbReference type="VEuPathDB" id="FungiDB:LEMA_P000910.1"/>
<protein>
    <submittedName>
        <fullName evidence="1">Predicted protein</fullName>
    </submittedName>
</protein>
<sequence length="78" mass="8875">MGRRVETVVPASLDEDEVMYRIEYVPESSIARSRIPPVPYNPLLYKIDGGSTRDQLGEAGFSRGFESREQMCAKNHDR</sequence>
<dbReference type="HOGENOM" id="CLU_2622468_0_0_1"/>
<dbReference type="InParanoid" id="E5ADL5"/>
<dbReference type="AlphaFoldDB" id="E5ADL5"/>
<evidence type="ECO:0000313" key="1">
    <source>
        <dbReference type="EMBL" id="CBY01304.1"/>
    </source>
</evidence>
<evidence type="ECO:0000313" key="2">
    <source>
        <dbReference type="Proteomes" id="UP000002668"/>
    </source>
</evidence>